<feature type="transmembrane region" description="Helical" evidence="9">
    <location>
        <begin position="12"/>
        <end position="30"/>
    </location>
</feature>
<comment type="similarity">
    <text evidence="8">Belongs to the TsuA/YedE (TC 9.B.102) family.</text>
</comment>
<protein>
    <submittedName>
        <fullName evidence="10">Transporter</fullName>
    </submittedName>
</protein>
<reference evidence="10 11" key="1">
    <citation type="submission" date="2018-07" db="EMBL/GenBank/DDBJ databases">
        <title>Venubactetium sediminum gen. nov., sp. nov., isolated from a marine solar saltern.</title>
        <authorList>
            <person name="Wang S."/>
        </authorList>
    </citation>
    <scope>NUCLEOTIDE SEQUENCE [LARGE SCALE GENOMIC DNA]</scope>
    <source>
        <strain evidence="10 11">WD2A32</strain>
    </source>
</reference>
<evidence type="ECO:0000313" key="11">
    <source>
        <dbReference type="Proteomes" id="UP000253941"/>
    </source>
</evidence>
<dbReference type="GO" id="GO:0005886">
    <property type="term" value="C:plasma membrane"/>
    <property type="evidence" value="ECO:0007669"/>
    <property type="project" value="UniProtKB-SubCell"/>
</dbReference>
<dbReference type="Proteomes" id="UP000253941">
    <property type="component" value="Unassembled WGS sequence"/>
</dbReference>
<keyword evidence="2" id="KW-0813">Transport</keyword>
<evidence type="ECO:0000313" key="10">
    <source>
        <dbReference type="EMBL" id="RDD61605.1"/>
    </source>
</evidence>
<evidence type="ECO:0000256" key="9">
    <source>
        <dbReference type="SAM" id="Phobius"/>
    </source>
</evidence>
<evidence type="ECO:0000256" key="8">
    <source>
        <dbReference type="ARBA" id="ARBA00035655"/>
    </source>
</evidence>
<comment type="subcellular location">
    <subcellularLocation>
        <location evidence="1">Cell inner membrane</location>
        <topology evidence="1">Multi-pass membrane protein</topology>
    </subcellularLocation>
</comment>
<dbReference type="Pfam" id="PF04143">
    <property type="entry name" value="Sulf_transp"/>
    <property type="match status" value="1"/>
</dbReference>
<keyword evidence="4" id="KW-0997">Cell inner membrane</keyword>
<sequence>MHSEPRPYWHPIFAGVLLGLALLLTILVTGHGLGASGAVTRLAAAIGAWLAPAATAANAYLGGYVKAGDPLVGWITWEVLGMLVGGLLGALWSGRFRAGTVERGPRIGRGRRLALAFGGGILVGFGARLARGCTSGLGLSGGAALGVGGFVFLIGFLVAGFIAMQFVRKEWT</sequence>
<accession>A0A369TB48</accession>
<feature type="transmembrane region" description="Helical" evidence="9">
    <location>
        <begin position="142"/>
        <end position="167"/>
    </location>
</feature>
<feature type="transmembrane region" description="Helical" evidence="9">
    <location>
        <begin position="42"/>
        <end position="65"/>
    </location>
</feature>
<keyword evidence="7 9" id="KW-0472">Membrane</keyword>
<keyword evidence="11" id="KW-1185">Reference proteome</keyword>
<dbReference type="PANTHER" id="PTHR30574:SF1">
    <property type="entry name" value="SULPHUR TRANSPORT DOMAIN-CONTAINING PROTEIN"/>
    <property type="match status" value="1"/>
</dbReference>
<evidence type="ECO:0000256" key="1">
    <source>
        <dbReference type="ARBA" id="ARBA00004429"/>
    </source>
</evidence>
<dbReference type="AlphaFoldDB" id="A0A369TB48"/>
<feature type="transmembrane region" description="Helical" evidence="9">
    <location>
        <begin position="71"/>
        <end position="92"/>
    </location>
</feature>
<evidence type="ECO:0000256" key="7">
    <source>
        <dbReference type="ARBA" id="ARBA00023136"/>
    </source>
</evidence>
<dbReference type="InterPro" id="IPR007272">
    <property type="entry name" value="Sulf_transp_TsuA/YedE"/>
</dbReference>
<dbReference type="PANTHER" id="PTHR30574">
    <property type="entry name" value="INNER MEMBRANE PROTEIN YEDE"/>
    <property type="match status" value="1"/>
</dbReference>
<keyword evidence="5 9" id="KW-0812">Transmembrane</keyword>
<comment type="caution">
    <text evidence="10">The sequence shown here is derived from an EMBL/GenBank/DDBJ whole genome shotgun (WGS) entry which is preliminary data.</text>
</comment>
<evidence type="ECO:0000256" key="2">
    <source>
        <dbReference type="ARBA" id="ARBA00022448"/>
    </source>
</evidence>
<keyword evidence="3" id="KW-1003">Cell membrane</keyword>
<keyword evidence="6 9" id="KW-1133">Transmembrane helix</keyword>
<organism evidence="10 11">
    <name type="scientific">Ferruginivarius sediminum</name>
    <dbReference type="NCBI Taxonomy" id="2661937"/>
    <lineage>
        <taxon>Bacteria</taxon>
        <taxon>Pseudomonadati</taxon>
        <taxon>Pseudomonadota</taxon>
        <taxon>Alphaproteobacteria</taxon>
        <taxon>Rhodospirillales</taxon>
        <taxon>Rhodospirillaceae</taxon>
        <taxon>Ferruginivarius</taxon>
    </lineage>
</organism>
<feature type="transmembrane region" description="Helical" evidence="9">
    <location>
        <begin position="113"/>
        <end position="130"/>
    </location>
</feature>
<name>A0A369TB48_9PROT</name>
<proteinExistence type="inferred from homology"/>
<dbReference type="EMBL" id="QPMH01000010">
    <property type="protein sequence ID" value="RDD61605.1"/>
    <property type="molecule type" value="Genomic_DNA"/>
</dbReference>
<evidence type="ECO:0000256" key="5">
    <source>
        <dbReference type="ARBA" id="ARBA00022692"/>
    </source>
</evidence>
<gene>
    <name evidence="10" type="ORF">DRB17_11765</name>
</gene>
<evidence type="ECO:0000256" key="4">
    <source>
        <dbReference type="ARBA" id="ARBA00022519"/>
    </source>
</evidence>
<evidence type="ECO:0000256" key="6">
    <source>
        <dbReference type="ARBA" id="ARBA00022989"/>
    </source>
</evidence>
<evidence type="ECO:0000256" key="3">
    <source>
        <dbReference type="ARBA" id="ARBA00022475"/>
    </source>
</evidence>
<dbReference type="RefSeq" id="WP_114582408.1">
    <property type="nucleotide sequence ID" value="NZ_QPMH01000010.1"/>
</dbReference>